<feature type="compositionally biased region" description="Basic and acidic residues" evidence="1">
    <location>
        <begin position="666"/>
        <end position="681"/>
    </location>
</feature>
<proteinExistence type="predicted"/>
<dbReference type="PANTHER" id="PTHR22916:SF3">
    <property type="entry name" value="UDP-GLCNAC:BETAGAL BETA-1,3-N-ACETYLGLUCOSAMINYLTRANSFERASE-LIKE PROTEIN 1"/>
    <property type="match status" value="1"/>
</dbReference>
<accession>A0A9E7C192</accession>
<gene>
    <name evidence="3" type="ORF">DSM104329_03660</name>
</gene>
<reference evidence="3" key="1">
    <citation type="journal article" date="2022" name="Int. J. Syst. Evol. Microbiol.">
        <title>Pseudomonas aegrilactucae sp. nov. and Pseudomonas morbosilactucae sp. nov., pathogens causing bacterial rot of lettuce in Japan.</title>
        <authorList>
            <person name="Sawada H."/>
            <person name="Fujikawa T."/>
            <person name="Satou M."/>
        </authorList>
    </citation>
    <scope>NUCLEOTIDE SEQUENCE</scope>
    <source>
        <strain evidence="3">0166_1</strain>
    </source>
</reference>
<dbReference type="KEGG" id="sbae:DSM104329_03660"/>
<dbReference type="SUPFAM" id="SSF53448">
    <property type="entry name" value="Nucleotide-diphospho-sugar transferases"/>
    <property type="match status" value="1"/>
</dbReference>
<feature type="domain" description="Glycosyltransferase 2-like" evidence="2">
    <location>
        <begin position="20"/>
        <end position="146"/>
    </location>
</feature>
<evidence type="ECO:0000313" key="3">
    <source>
        <dbReference type="EMBL" id="UGS37245.1"/>
    </source>
</evidence>
<evidence type="ECO:0000259" key="2">
    <source>
        <dbReference type="Pfam" id="PF00535"/>
    </source>
</evidence>
<sequence length="681" mass="75569">MKIMSPSERGLPAGPDPRISVVVPVFDVERYLEECLDSIAHQSFADLEVIMVDDGSTDASAAIARRFARRDRRFRLVTQPHGGLARARNAGADQARGEFLCFVDSDDKLAPDFCELLLTALDQTGSDFATGNVLRFDSQGTRQAPFVARTFRQTRLATHVTRFRGLLVDRIVPNKMWRRSFWDAHAFRFPEGRVHEDVPVVVPAQFLARSVDVIADHVYLYREREGDDRSITQRRNELRMLLDRLAGVEYVTEFLCREFGAEARRWYQESAVAEDLRYHLNVLGDADDAYRQTFLDRVNAYLAQAPADVEKGLPAIDRLKYHLVRRRLLPELLEVLRFQQEELAHVAPIPVRGGWDGDYPFRGDRRLGVPAHVYRLGAELRASATVESLRWDDDALVIQGTASLTVAGAPAPGAPRVHLIAVRPGRLARLRRHVLPMRLTTATTQTDGVSGSAGFQARLPLRRLRRGRRWDRRPLDVLVVVRNGGVTRRFSKFGADPGLTANSAQRALDGEATARALRQPSGHVRVEVCRGWATARTHRTSGDTLRIEGMLGVPGDGEMTLEIAHHDADPELRVPIRLSSGASPQPFAADVPLRGLSAPGGEPATWELWVSGRGGRERLELDHDTSGEPQTPAVSGGMARLAQTATGHAALLTSPPAARAPRRHVRTAERGSRDHSMPLAP</sequence>
<name>A0A9E7C192_9ACTN</name>
<evidence type="ECO:0000313" key="4">
    <source>
        <dbReference type="Proteomes" id="UP001162834"/>
    </source>
</evidence>
<organism evidence="3 4">
    <name type="scientific">Capillimicrobium parvum</name>
    <dbReference type="NCBI Taxonomy" id="2884022"/>
    <lineage>
        <taxon>Bacteria</taxon>
        <taxon>Bacillati</taxon>
        <taxon>Actinomycetota</taxon>
        <taxon>Thermoleophilia</taxon>
        <taxon>Solirubrobacterales</taxon>
        <taxon>Capillimicrobiaceae</taxon>
        <taxon>Capillimicrobium</taxon>
    </lineage>
</organism>
<dbReference type="GO" id="GO:0016758">
    <property type="term" value="F:hexosyltransferase activity"/>
    <property type="evidence" value="ECO:0007669"/>
    <property type="project" value="UniProtKB-ARBA"/>
</dbReference>
<dbReference type="CDD" id="cd00761">
    <property type="entry name" value="Glyco_tranf_GTA_type"/>
    <property type="match status" value="1"/>
</dbReference>
<dbReference type="Gene3D" id="3.90.550.10">
    <property type="entry name" value="Spore Coat Polysaccharide Biosynthesis Protein SpsA, Chain A"/>
    <property type="match status" value="1"/>
</dbReference>
<dbReference type="Pfam" id="PF00535">
    <property type="entry name" value="Glycos_transf_2"/>
    <property type="match status" value="1"/>
</dbReference>
<evidence type="ECO:0000256" key="1">
    <source>
        <dbReference type="SAM" id="MobiDB-lite"/>
    </source>
</evidence>
<protein>
    <recommendedName>
        <fullName evidence="2">Glycosyltransferase 2-like domain-containing protein</fullName>
    </recommendedName>
</protein>
<dbReference type="PANTHER" id="PTHR22916">
    <property type="entry name" value="GLYCOSYLTRANSFERASE"/>
    <property type="match status" value="1"/>
</dbReference>
<dbReference type="RefSeq" id="WP_259311302.1">
    <property type="nucleotide sequence ID" value="NZ_CP087164.1"/>
</dbReference>
<dbReference type="AlphaFoldDB" id="A0A9E7C192"/>
<dbReference type="InterPro" id="IPR029044">
    <property type="entry name" value="Nucleotide-diphossugar_trans"/>
</dbReference>
<keyword evidence="4" id="KW-1185">Reference proteome</keyword>
<dbReference type="Proteomes" id="UP001162834">
    <property type="component" value="Chromosome"/>
</dbReference>
<feature type="region of interest" description="Disordered" evidence="1">
    <location>
        <begin position="642"/>
        <end position="681"/>
    </location>
</feature>
<dbReference type="EMBL" id="CP087164">
    <property type="protein sequence ID" value="UGS37245.1"/>
    <property type="molecule type" value="Genomic_DNA"/>
</dbReference>
<dbReference type="InterPro" id="IPR001173">
    <property type="entry name" value="Glyco_trans_2-like"/>
</dbReference>